<protein>
    <submittedName>
        <fullName evidence="1">Uncharacterized protein</fullName>
    </submittedName>
</protein>
<dbReference type="AlphaFoldDB" id="A0A5B6ZIU0"/>
<accession>A0A5B6ZIU0</accession>
<gene>
    <name evidence="1" type="ORF">Din_012737</name>
</gene>
<dbReference type="PANTHER" id="PTHR31094:SF3">
    <property type="entry name" value="OS04G0613300 PROTEIN"/>
    <property type="match status" value="1"/>
</dbReference>
<proteinExistence type="predicted"/>
<name>A0A5B6ZIU0_DAVIN</name>
<sequence>MAFLLPNLSPTLLLQSKDRPVIHHTPLSPTIHTAILSPLTKLEPPLLRVAQVNQTPGSQDNQQRNDFYLNLGLSVRTLREDLPSLFTKDLNYDIYRYPFPSFHQSTPLGHFILFFYSLGSEKFRV</sequence>
<dbReference type="InterPro" id="IPR018790">
    <property type="entry name" value="DUF2358"/>
</dbReference>
<organism evidence="1">
    <name type="scientific">Davidia involucrata</name>
    <name type="common">Dove tree</name>
    <dbReference type="NCBI Taxonomy" id="16924"/>
    <lineage>
        <taxon>Eukaryota</taxon>
        <taxon>Viridiplantae</taxon>
        <taxon>Streptophyta</taxon>
        <taxon>Embryophyta</taxon>
        <taxon>Tracheophyta</taxon>
        <taxon>Spermatophyta</taxon>
        <taxon>Magnoliopsida</taxon>
        <taxon>eudicotyledons</taxon>
        <taxon>Gunneridae</taxon>
        <taxon>Pentapetalae</taxon>
        <taxon>asterids</taxon>
        <taxon>Cornales</taxon>
        <taxon>Nyssaceae</taxon>
        <taxon>Davidia</taxon>
    </lineage>
</organism>
<dbReference type="PANTHER" id="PTHR31094">
    <property type="entry name" value="RIKEN CDNA 2310061I04 GENE"/>
    <property type="match status" value="1"/>
</dbReference>
<dbReference type="EMBL" id="GHES01012737">
    <property type="protein sequence ID" value="MPA43296.1"/>
    <property type="molecule type" value="Transcribed_RNA"/>
</dbReference>
<evidence type="ECO:0000313" key="1">
    <source>
        <dbReference type="EMBL" id="MPA43296.1"/>
    </source>
</evidence>
<reference evidence="1" key="1">
    <citation type="submission" date="2019-08" db="EMBL/GenBank/DDBJ databases">
        <title>Reference gene set and small RNA set construction with multiple tissues from Davidia involucrata Baill.</title>
        <authorList>
            <person name="Yang H."/>
            <person name="Zhou C."/>
            <person name="Li G."/>
            <person name="Wang J."/>
            <person name="Gao P."/>
            <person name="Wang M."/>
            <person name="Wang R."/>
            <person name="Zhao Y."/>
        </authorList>
    </citation>
    <scope>NUCLEOTIDE SEQUENCE</scope>
    <source>
        <tissue evidence="1">Mixed with DoveR01_LX</tissue>
    </source>
</reference>